<dbReference type="PANTHER" id="PTHR13420">
    <property type="entry name" value="UPF0235 PROTEIN C15ORF40"/>
    <property type="match status" value="1"/>
</dbReference>
<organism evidence="3 4">
    <name type="scientific">Ceratina calcarata</name>
    <dbReference type="NCBI Taxonomy" id="156304"/>
    <lineage>
        <taxon>Eukaryota</taxon>
        <taxon>Metazoa</taxon>
        <taxon>Ecdysozoa</taxon>
        <taxon>Arthropoda</taxon>
        <taxon>Hexapoda</taxon>
        <taxon>Insecta</taxon>
        <taxon>Pterygota</taxon>
        <taxon>Neoptera</taxon>
        <taxon>Endopterygota</taxon>
        <taxon>Hymenoptera</taxon>
        <taxon>Apocrita</taxon>
        <taxon>Aculeata</taxon>
        <taxon>Apoidea</taxon>
        <taxon>Anthophila</taxon>
        <taxon>Apidae</taxon>
        <taxon>Ceratina</taxon>
        <taxon>Zadontomerus</taxon>
    </lineage>
</organism>
<feature type="compositionally biased region" description="Basic residues" evidence="2">
    <location>
        <begin position="24"/>
        <end position="34"/>
    </location>
</feature>
<proteinExistence type="inferred from homology"/>
<dbReference type="Gene3D" id="3.30.1200.10">
    <property type="entry name" value="YggU-like"/>
    <property type="match status" value="1"/>
</dbReference>
<dbReference type="SUPFAM" id="SSF69786">
    <property type="entry name" value="YggU-like"/>
    <property type="match status" value="1"/>
</dbReference>
<dbReference type="HAMAP" id="MF_00634">
    <property type="entry name" value="UPF0235"/>
    <property type="match status" value="1"/>
</dbReference>
<dbReference type="KEGG" id="ccal:108633098"/>
<dbReference type="InterPro" id="IPR003746">
    <property type="entry name" value="DUF167"/>
</dbReference>
<dbReference type="PANTHER" id="PTHR13420:SF7">
    <property type="entry name" value="UPF0235 PROTEIN C15ORF40"/>
    <property type="match status" value="1"/>
</dbReference>
<dbReference type="SMART" id="SM01152">
    <property type="entry name" value="DUF167"/>
    <property type="match status" value="1"/>
</dbReference>
<dbReference type="GeneID" id="108633098"/>
<protein>
    <submittedName>
        <fullName evidence="4">UPF0235 protein C15orf40 homolog</fullName>
    </submittedName>
</protein>
<keyword evidence="3" id="KW-1185">Reference proteome</keyword>
<dbReference type="RefSeq" id="XP_017893573.1">
    <property type="nucleotide sequence ID" value="XM_018038084.2"/>
</dbReference>
<accession>A0AAJ7JHB7</accession>
<name>A0AAJ7JHB7_9HYME</name>
<evidence type="ECO:0000256" key="2">
    <source>
        <dbReference type="SAM" id="MobiDB-lite"/>
    </source>
</evidence>
<evidence type="ECO:0000256" key="1">
    <source>
        <dbReference type="ARBA" id="ARBA00010364"/>
    </source>
</evidence>
<dbReference type="Pfam" id="PF02594">
    <property type="entry name" value="DUF167"/>
    <property type="match status" value="1"/>
</dbReference>
<dbReference type="Proteomes" id="UP000694925">
    <property type="component" value="Unplaced"/>
</dbReference>
<evidence type="ECO:0000313" key="3">
    <source>
        <dbReference type="Proteomes" id="UP000694925"/>
    </source>
</evidence>
<feature type="region of interest" description="Disordered" evidence="2">
    <location>
        <begin position="21"/>
        <end position="51"/>
    </location>
</feature>
<dbReference type="GO" id="GO:0005737">
    <property type="term" value="C:cytoplasm"/>
    <property type="evidence" value="ECO:0007669"/>
    <property type="project" value="TreeGrafter"/>
</dbReference>
<dbReference type="AlphaFoldDB" id="A0AAJ7JHB7"/>
<reference evidence="4" key="1">
    <citation type="submission" date="2025-08" db="UniProtKB">
        <authorList>
            <consortium name="RefSeq"/>
        </authorList>
    </citation>
    <scope>IDENTIFICATION</scope>
    <source>
        <tissue evidence="4">Whole body</tissue>
    </source>
</reference>
<comment type="similarity">
    <text evidence="1">Belongs to the UPF0235 family.</text>
</comment>
<dbReference type="NCBIfam" id="TIGR00251">
    <property type="entry name" value="DUF167 family protein"/>
    <property type="match status" value="1"/>
</dbReference>
<dbReference type="InterPro" id="IPR036591">
    <property type="entry name" value="YggU-like_sf"/>
</dbReference>
<sequence>MNWHYTGTRVRKGILRYLTDTRGMPKHGSKKGAKAPKVAVNEGPKGPVSVNKDGNVTIKIAAKPGAKHNSITGVSEDAVGVAISAPPVEGQANTELVKYVASVLGMRKSDVSLDKGSKSRQKVVVVENTTVEKVLEKLKGQEGTSK</sequence>
<gene>
    <name evidence="4" type="primary">LOC108633098</name>
</gene>
<evidence type="ECO:0000313" key="4">
    <source>
        <dbReference type="RefSeq" id="XP_017893573.1"/>
    </source>
</evidence>